<dbReference type="PANTHER" id="PTHR33193">
    <property type="entry name" value="DOMAIN PROTEIN, PUTATIVE (DUF3511)-RELATED"/>
    <property type="match status" value="1"/>
</dbReference>
<gene>
    <name evidence="2" type="ORF">HYC85_004182</name>
</gene>
<proteinExistence type="predicted"/>
<dbReference type="Pfam" id="PF12023">
    <property type="entry name" value="DUF3511"/>
    <property type="match status" value="1"/>
</dbReference>
<organism evidence="2 3">
    <name type="scientific">Camellia sinensis</name>
    <name type="common">Tea plant</name>
    <name type="synonym">Thea sinensis</name>
    <dbReference type="NCBI Taxonomy" id="4442"/>
    <lineage>
        <taxon>Eukaryota</taxon>
        <taxon>Viridiplantae</taxon>
        <taxon>Streptophyta</taxon>
        <taxon>Embryophyta</taxon>
        <taxon>Tracheophyta</taxon>
        <taxon>Spermatophyta</taxon>
        <taxon>Magnoliopsida</taxon>
        <taxon>eudicotyledons</taxon>
        <taxon>Gunneridae</taxon>
        <taxon>Pentapetalae</taxon>
        <taxon>asterids</taxon>
        <taxon>Ericales</taxon>
        <taxon>Theaceae</taxon>
        <taxon>Camellia</taxon>
    </lineage>
</organism>
<evidence type="ECO:0000313" key="2">
    <source>
        <dbReference type="EMBL" id="KAF5956957.1"/>
    </source>
</evidence>
<sequence>MENFRSKSCRHGSRMIESYYGGRPDPDTGPIPTSMHHLRSYSYSTCHTSESVAHKKMKMKMGKEVIKIKKGKNASVVESSSSSSTTSKSWSKNINSELQRKKRIAGYKVYSVEGKMKGSLRKSFRWIKDTCTHVIYGFSS</sequence>
<dbReference type="AlphaFoldDB" id="A0A7J7HX18"/>
<reference evidence="2 3" key="2">
    <citation type="submission" date="2020-07" db="EMBL/GenBank/DDBJ databases">
        <title>Genome assembly of wild tea tree DASZ reveals pedigree and selection history of tea varieties.</title>
        <authorList>
            <person name="Zhang W."/>
        </authorList>
    </citation>
    <scope>NUCLEOTIDE SEQUENCE [LARGE SCALE GENOMIC DNA]</scope>
    <source>
        <strain evidence="3">cv. G240</strain>
        <tissue evidence="2">Leaf</tissue>
    </source>
</reference>
<dbReference type="PANTHER" id="PTHR33193:SF43">
    <property type="entry name" value="TRANSMEMBRANE PROTEIN DDB_G0273707_DDB_G0273361-LIKE"/>
    <property type="match status" value="1"/>
</dbReference>
<keyword evidence="3" id="KW-1185">Reference proteome</keyword>
<dbReference type="EMBL" id="JACBKZ010000002">
    <property type="protein sequence ID" value="KAF5956957.1"/>
    <property type="molecule type" value="Genomic_DNA"/>
</dbReference>
<evidence type="ECO:0008006" key="4">
    <source>
        <dbReference type="Google" id="ProtNLM"/>
    </source>
</evidence>
<name>A0A7J7HX18_CAMSI</name>
<dbReference type="InterPro" id="IPR021899">
    <property type="entry name" value="DUF3511"/>
</dbReference>
<dbReference type="Proteomes" id="UP000593564">
    <property type="component" value="Unassembled WGS sequence"/>
</dbReference>
<comment type="caution">
    <text evidence="2">The sequence shown here is derived from an EMBL/GenBank/DDBJ whole genome shotgun (WGS) entry which is preliminary data.</text>
</comment>
<evidence type="ECO:0000313" key="3">
    <source>
        <dbReference type="Proteomes" id="UP000593564"/>
    </source>
</evidence>
<feature type="region of interest" description="Disordered" evidence="1">
    <location>
        <begin position="71"/>
        <end position="94"/>
    </location>
</feature>
<evidence type="ECO:0000256" key="1">
    <source>
        <dbReference type="SAM" id="MobiDB-lite"/>
    </source>
</evidence>
<accession>A0A7J7HX18</accession>
<reference evidence="3" key="1">
    <citation type="journal article" date="2020" name="Nat. Commun.">
        <title>Genome assembly of wild tea tree DASZ reveals pedigree and selection history of tea varieties.</title>
        <authorList>
            <person name="Zhang W."/>
            <person name="Zhang Y."/>
            <person name="Qiu H."/>
            <person name="Guo Y."/>
            <person name="Wan H."/>
            <person name="Zhang X."/>
            <person name="Scossa F."/>
            <person name="Alseekh S."/>
            <person name="Zhang Q."/>
            <person name="Wang P."/>
            <person name="Xu L."/>
            <person name="Schmidt M.H."/>
            <person name="Jia X."/>
            <person name="Li D."/>
            <person name="Zhu A."/>
            <person name="Guo F."/>
            <person name="Chen W."/>
            <person name="Ni D."/>
            <person name="Usadel B."/>
            <person name="Fernie A.R."/>
            <person name="Wen W."/>
        </authorList>
    </citation>
    <scope>NUCLEOTIDE SEQUENCE [LARGE SCALE GENOMIC DNA]</scope>
    <source>
        <strain evidence="3">cv. G240</strain>
    </source>
</reference>
<protein>
    <recommendedName>
        <fullName evidence="4">DUF3511 domain-containing protein</fullName>
    </recommendedName>
</protein>
<feature type="compositionally biased region" description="Low complexity" evidence="1">
    <location>
        <begin position="75"/>
        <end position="94"/>
    </location>
</feature>